<dbReference type="EMBL" id="SWBP01000001">
    <property type="protein sequence ID" value="TKC00983.1"/>
    <property type="molecule type" value="Genomic_DNA"/>
</dbReference>
<reference evidence="4 5" key="1">
    <citation type="submission" date="2019-04" db="EMBL/GenBank/DDBJ databases">
        <title>Pedobacter sp. AR-3-17 sp. nov., isolated from Arctic soil.</title>
        <authorList>
            <person name="Dahal R.H."/>
            <person name="Kim D.-U."/>
        </authorList>
    </citation>
    <scope>NUCLEOTIDE SEQUENCE [LARGE SCALE GENOMIC DNA]</scope>
    <source>
        <strain evidence="4 5">AR-3-17</strain>
    </source>
</reference>
<keyword evidence="2" id="KW-1133">Transmembrane helix</keyword>
<evidence type="ECO:0000259" key="3">
    <source>
        <dbReference type="Pfam" id="PF07715"/>
    </source>
</evidence>
<dbReference type="AlphaFoldDB" id="A0A4U1C6A4"/>
<dbReference type="InterPro" id="IPR037066">
    <property type="entry name" value="Plug_dom_sf"/>
</dbReference>
<dbReference type="GO" id="GO:0009279">
    <property type="term" value="C:cell outer membrane"/>
    <property type="evidence" value="ECO:0007669"/>
    <property type="project" value="UniProtKB-SubCell"/>
</dbReference>
<dbReference type="SUPFAM" id="SSF56935">
    <property type="entry name" value="Porins"/>
    <property type="match status" value="1"/>
</dbReference>
<gene>
    <name evidence="4" type="ORF">FA046_04725</name>
</gene>
<evidence type="ECO:0000256" key="1">
    <source>
        <dbReference type="PROSITE-ProRule" id="PRU01360"/>
    </source>
</evidence>
<keyword evidence="1" id="KW-1134">Transmembrane beta strand</keyword>
<proteinExistence type="inferred from homology"/>
<keyword evidence="1 2" id="KW-0472">Membrane</keyword>
<protein>
    <submittedName>
        <fullName evidence="4">TonB-dependent receptor</fullName>
    </submittedName>
</protein>
<feature type="transmembrane region" description="Helical" evidence="2">
    <location>
        <begin position="5"/>
        <end position="22"/>
    </location>
</feature>
<dbReference type="RefSeq" id="WP_136825188.1">
    <property type="nucleotide sequence ID" value="NZ_SWBP01000001.1"/>
</dbReference>
<dbReference type="Proteomes" id="UP000308181">
    <property type="component" value="Unassembled WGS sequence"/>
</dbReference>
<keyword evidence="1" id="KW-0998">Cell outer membrane</keyword>
<comment type="similarity">
    <text evidence="1">Belongs to the TonB-dependent receptor family.</text>
</comment>
<comment type="caution">
    <text evidence="4">The sequence shown here is derived from an EMBL/GenBank/DDBJ whole genome shotgun (WGS) entry which is preliminary data.</text>
</comment>
<keyword evidence="1" id="KW-0813">Transport</keyword>
<feature type="domain" description="TonB-dependent receptor plug" evidence="3">
    <location>
        <begin position="717"/>
        <end position="792"/>
    </location>
</feature>
<dbReference type="OrthoDB" id="609485at2"/>
<name>A0A4U1C6A4_9SPHI</name>
<keyword evidence="5" id="KW-1185">Reference proteome</keyword>
<comment type="subcellular location">
    <subcellularLocation>
        <location evidence="1">Cell outer membrane</location>
        <topology evidence="1">Multi-pass membrane protein</topology>
    </subcellularLocation>
</comment>
<sequence>MKTKYYFIISILFVALGLFGFIRDDEALKKFFSNFQNYTQTQPQEKVYLHTDKPYYAIGDDIWFKAYVLDAQNLGPTTQSNILYVDLINSRDSIKKTLRLPLIAGFGWGNFELKDSLQEGNYRLRAYTTWMRNFGEEFYFDRTIKVGNAWTNQVVTKTTYTFSKSGNDENVTANINYSNLDGFPYANKEVSYHAELDFRSISKGKTTTDDKGDISITFTNDKPFLSKTGRLTTSLKIAESTIVNKYIPIKSTSNETDVQFFPEGGDLITGVRSRVAFKAIGADGLGKTISGYIQDNENGRSANISSKHLGMGVFAFIPQQGKTYEAVVKFADGSEKKFKLPLAKTEGLSLSLTPNINDSVLVRIATNQAFAEKNINKEYTVIAQNSGNIVYSGKSKLSGLNFTARLAQSRFPQGITQFTLLDENLLPIAERLLFQLPKNVLDLNINPDKETYQKRNKTKLNIKALDPDGKPIIGSFSMAITDETKVPIAENEENTIFSTLLLSSDIKGYIENPNYYLNNVNEEKLANADILMMTQGWRRFSLKNIYYNTLPVLTYQPEKTLSVSGKVTDGKNKPVVGGLVTMFSSMGQSMLIQAKTNDRGEFSIDSLNFNDSTKFVIQARTATGKKNVDIELYNNPPQIVTKNENQPDLTVNINESMQAYLKNSKTQYEDWLKNGIVNRSILLKEIKVVDTKPTVTNSSNLNGAGFADRVLTEKDFQFATTVEQALQGRVAGLMMSGGVAYIRGQPAQIIIDGIYVEADFLNSINIQDVESIEVLKSIANTAIYGGRGAGGVIIINTKRGKSGYVSNTYAPGIVTYSPIGLFKPKEFYVPNYENPKINTEVADLRTTVYWNPNIVTDSLGNAQVEFFNADGTGNYKVVLEGMDLNGHIGRKVIRYQVKPVQ</sequence>
<keyword evidence="4" id="KW-0675">Receptor</keyword>
<dbReference type="Gene3D" id="2.170.130.10">
    <property type="entry name" value="TonB-dependent receptor, plug domain"/>
    <property type="match status" value="1"/>
</dbReference>
<dbReference type="InterPro" id="IPR012910">
    <property type="entry name" value="Plug_dom"/>
</dbReference>
<evidence type="ECO:0000313" key="5">
    <source>
        <dbReference type="Proteomes" id="UP000308181"/>
    </source>
</evidence>
<dbReference type="Gene3D" id="2.60.40.1930">
    <property type="match status" value="1"/>
</dbReference>
<evidence type="ECO:0000256" key="2">
    <source>
        <dbReference type="SAM" id="Phobius"/>
    </source>
</evidence>
<dbReference type="Pfam" id="PF07715">
    <property type="entry name" value="Plug"/>
    <property type="match status" value="1"/>
</dbReference>
<keyword evidence="1 2" id="KW-0812">Transmembrane</keyword>
<organism evidence="4 5">
    <name type="scientific">Pedobacter cryophilus</name>
    <dbReference type="NCBI Taxonomy" id="2571271"/>
    <lineage>
        <taxon>Bacteria</taxon>
        <taxon>Pseudomonadati</taxon>
        <taxon>Bacteroidota</taxon>
        <taxon>Sphingobacteriia</taxon>
        <taxon>Sphingobacteriales</taxon>
        <taxon>Sphingobacteriaceae</taxon>
        <taxon>Pedobacter</taxon>
    </lineage>
</organism>
<accession>A0A4U1C6A4</accession>
<dbReference type="InterPro" id="IPR039426">
    <property type="entry name" value="TonB-dep_rcpt-like"/>
</dbReference>
<evidence type="ECO:0000313" key="4">
    <source>
        <dbReference type="EMBL" id="TKC00983.1"/>
    </source>
</evidence>
<dbReference type="PROSITE" id="PS52016">
    <property type="entry name" value="TONB_DEPENDENT_REC_3"/>
    <property type="match status" value="1"/>
</dbReference>